<dbReference type="AlphaFoldDB" id="A0ABD3RLH8"/>
<gene>
    <name evidence="2" type="ORF">ACJIZ3_015090</name>
</gene>
<keyword evidence="3" id="KW-1185">Reference proteome</keyword>
<dbReference type="Proteomes" id="UP001634393">
    <property type="component" value="Unassembled WGS sequence"/>
</dbReference>
<accession>A0ABD3RLH8</accession>
<dbReference type="Pfam" id="PF00646">
    <property type="entry name" value="F-box"/>
    <property type="match status" value="1"/>
</dbReference>
<name>A0ABD3RLH8_9LAMI</name>
<dbReference type="Gene3D" id="1.20.1280.50">
    <property type="match status" value="1"/>
</dbReference>
<proteinExistence type="predicted"/>
<sequence length="332" mass="39278">MEASREVASKYSTKIENLSECILIHILSFLTTFDAIRTTLVCHTWRNLWYQVPSLTFDIVPFYIVPFQSSSNTYITTRDKFFQCVNRAISIHPFTHVKKFQLRIDCDDDSHIANVNNWVLHVINSKVIELDIDFDISYINFILSEENGIFYREVGVWKFCFDFSYLKDSSVKVLMLRRSLIHCPPYVCTSDFQSVQSLFFDDLRLKDKEVNDVIKLCVNLEYLTIQFLISAPRLHSVIIDNVWAKVYFLKPSPNLVVAKVEYYNITVDNYSCWCHFMSTLATTKYLTVRNMYFVLLTLTSWQYWDCFSFGKQFRFCVCNFRTFDRIFGHLTF</sequence>
<protein>
    <recommendedName>
        <fullName evidence="1">F-box domain-containing protein</fullName>
    </recommendedName>
</protein>
<evidence type="ECO:0000259" key="1">
    <source>
        <dbReference type="Pfam" id="PF00646"/>
    </source>
</evidence>
<evidence type="ECO:0000313" key="2">
    <source>
        <dbReference type="EMBL" id="KAL3813822.1"/>
    </source>
</evidence>
<dbReference type="EMBL" id="JBJXBP010000008">
    <property type="protein sequence ID" value="KAL3813822.1"/>
    <property type="molecule type" value="Genomic_DNA"/>
</dbReference>
<feature type="domain" description="F-box" evidence="1">
    <location>
        <begin position="15"/>
        <end position="53"/>
    </location>
</feature>
<reference evidence="2 3" key="1">
    <citation type="submission" date="2024-12" db="EMBL/GenBank/DDBJ databases">
        <title>The unique morphological basis and parallel evolutionary history of personate flowers in Penstemon.</title>
        <authorList>
            <person name="Depatie T.H."/>
            <person name="Wessinger C.A."/>
        </authorList>
    </citation>
    <scope>NUCLEOTIDE SEQUENCE [LARGE SCALE GENOMIC DNA]</scope>
    <source>
        <strain evidence="2">WTNN_2</strain>
        <tissue evidence="2">Leaf</tissue>
    </source>
</reference>
<dbReference type="InterPro" id="IPR036047">
    <property type="entry name" value="F-box-like_dom_sf"/>
</dbReference>
<dbReference type="InterPro" id="IPR001810">
    <property type="entry name" value="F-box_dom"/>
</dbReference>
<dbReference type="PANTHER" id="PTHR31639:SF285">
    <property type="entry name" value="OS01G0730200 PROTEIN"/>
    <property type="match status" value="1"/>
</dbReference>
<organism evidence="2 3">
    <name type="scientific">Penstemon smallii</name>
    <dbReference type="NCBI Taxonomy" id="265156"/>
    <lineage>
        <taxon>Eukaryota</taxon>
        <taxon>Viridiplantae</taxon>
        <taxon>Streptophyta</taxon>
        <taxon>Embryophyta</taxon>
        <taxon>Tracheophyta</taxon>
        <taxon>Spermatophyta</taxon>
        <taxon>Magnoliopsida</taxon>
        <taxon>eudicotyledons</taxon>
        <taxon>Gunneridae</taxon>
        <taxon>Pentapetalae</taxon>
        <taxon>asterids</taxon>
        <taxon>lamiids</taxon>
        <taxon>Lamiales</taxon>
        <taxon>Plantaginaceae</taxon>
        <taxon>Cheloneae</taxon>
        <taxon>Penstemon</taxon>
    </lineage>
</organism>
<comment type="caution">
    <text evidence="2">The sequence shown here is derived from an EMBL/GenBank/DDBJ whole genome shotgun (WGS) entry which is preliminary data.</text>
</comment>
<dbReference type="PANTHER" id="PTHR31639">
    <property type="entry name" value="F-BOX PROTEIN-LIKE"/>
    <property type="match status" value="1"/>
</dbReference>
<dbReference type="SUPFAM" id="SSF81383">
    <property type="entry name" value="F-box domain"/>
    <property type="match status" value="1"/>
</dbReference>
<evidence type="ECO:0000313" key="3">
    <source>
        <dbReference type="Proteomes" id="UP001634393"/>
    </source>
</evidence>